<evidence type="ECO:0000256" key="3">
    <source>
        <dbReference type="SAM" id="MobiDB-lite"/>
    </source>
</evidence>
<dbReference type="Pfam" id="PF03938">
    <property type="entry name" value="OmpH"/>
    <property type="match status" value="1"/>
</dbReference>
<evidence type="ECO:0000256" key="4">
    <source>
        <dbReference type="SAM" id="Phobius"/>
    </source>
</evidence>
<evidence type="ECO:0000313" key="6">
    <source>
        <dbReference type="Proteomes" id="UP000754226"/>
    </source>
</evidence>
<feature type="compositionally biased region" description="Basic and acidic residues" evidence="3">
    <location>
        <begin position="78"/>
        <end position="99"/>
    </location>
</feature>
<dbReference type="GO" id="GO:0051082">
    <property type="term" value="F:unfolded protein binding"/>
    <property type="evidence" value="ECO:0007669"/>
    <property type="project" value="InterPro"/>
</dbReference>
<dbReference type="InterPro" id="IPR024930">
    <property type="entry name" value="Skp_dom_sf"/>
</dbReference>
<dbReference type="PANTHER" id="PTHR35089:SF1">
    <property type="entry name" value="CHAPERONE PROTEIN SKP"/>
    <property type="match status" value="1"/>
</dbReference>
<evidence type="ECO:0000256" key="2">
    <source>
        <dbReference type="ARBA" id="ARBA00022729"/>
    </source>
</evidence>
<feature type="transmembrane region" description="Helical" evidence="4">
    <location>
        <begin position="12"/>
        <end position="30"/>
    </location>
</feature>
<sequence>MIEFANKKNVKVVSLAIAAIFVIGAFAIAVRGAGLTGGSGGTTDSAIGKVNYNQLVQAVPGIQDAQVEMQKAAQDAESQYKEKSKDMSDADKQKLHEELQKGLEDKQKELVEPLKKKVDDAIVAVGKTKGLTVIVNEGAVVYGGLDVTADVQAELQKQAKKN</sequence>
<gene>
    <name evidence="5" type="ORF">KHX13_00950</name>
</gene>
<keyword evidence="4" id="KW-1133">Transmembrane helix</keyword>
<organism evidence="5 6">
    <name type="scientific">Acidaminococcus intestini</name>
    <dbReference type="NCBI Taxonomy" id="187327"/>
    <lineage>
        <taxon>Bacteria</taxon>
        <taxon>Bacillati</taxon>
        <taxon>Bacillota</taxon>
        <taxon>Negativicutes</taxon>
        <taxon>Acidaminococcales</taxon>
        <taxon>Acidaminococcaceae</taxon>
        <taxon>Acidaminococcus</taxon>
    </lineage>
</organism>
<feature type="region of interest" description="Disordered" evidence="3">
    <location>
        <begin position="68"/>
        <end position="99"/>
    </location>
</feature>
<keyword evidence="4" id="KW-0812">Transmembrane</keyword>
<comment type="caution">
    <text evidence="5">The sequence shown here is derived from an EMBL/GenBank/DDBJ whole genome shotgun (WGS) entry which is preliminary data.</text>
</comment>
<dbReference type="PANTHER" id="PTHR35089">
    <property type="entry name" value="CHAPERONE PROTEIN SKP"/>
    <property type="match status" value="1"/>
</dbReference>
<dbReference type="GO" id="GO:0050821">
    <property type="term" value="P:protein stabilization"/>
    <property type="evidence" value="ECO:0007669"/>
    <property type="project" value="TreeGrafter"/>
</dbReference>
<dbReference type="Gene3D" id="3.30.910.20">
    <property type="entry name" value="Skp domain"/>
    <property type="match status" value="1"/>
</dbReference>
<evidence type="ECO:0000256" key="1">
    <source>
        <dbReference type="ARBA" id="ARBA00009091"/>
    </source>
</evidence>
<comment type="similarity">
    <text evidence="1">Belongs to the Skp family.</text>
</comment>
<keyword evidence="2" id="KW-0732">Signal</keyword>
<proteinExistence type="inferred from homology"/>
<dbReference type="RefSeq" id="WP_302013581.1">
    <property type="nucleotide sequence ID" value="NZ_CATWGP010000001.1"/>
</dbReference>
<reference evidence="5" key="1">
    <citation type="submission" date="2021-02" db="EMBL/GenBank/DDBJ databases">
        <title>Infant gut strain persistence is associated with maternal origin, phylogeny, and functional potential including surface adhesion and iron acquisition.</title>
        <authorList>
            <person name="Lou Y.C."/>
        </authorList>
    </citation>
    <scope>NUCLEOTIDE SEQUENCE</scope>
    <source>
        <strain evidence="5">L3_106_000M1_dasL3_106_000M1_concoct_15</strain>
    </source>
</reference>
<dbReference type="GO" id="GO:0005829">
    <property type="term" value="C:cytosol"/>
    <property type="evidence" value="ECO:0007669"/>
    <property type="project" value="TreeGrafter"/>
</dbReference>
<dbReference type="Proteomes" id="UP000754226">
    <property type="component" value="Unassembled WGS sequence"/>
</dbReference>
<dbReference type="SUPFAM" id="SSF111384">
    <property type="entry name" value="OmpH-like"/>
    <property type="match status" value="1"/>
</dbReference>
<name>A0A943EEX1_9FIRM</name>
<dbReference type="EMBL" id="JAGZCZ010000001">
    <property type="protein sequence ID" value="MBS5518904.1"/>
    <property type="molecule type" value="Genomic_DNA"/>
</dbReference>
<keyword evidence="4" id="KW-0472">Membrane</keyword>
<protein>
    <submittedName>
        <fullName evidence="5">OmpH family outer membrane protein</fullName>
    </submittedName>
</protein>
<dbReference type="InterPro" id="IPR005632">
    <property type="entry name" value="Chaperone_Skp"/>
</dbReference>
<evidence type="ECO:0000313" key="5">
    <source>
        <dbReference type="EMBL" id="MBS5518904.1"/>
    </source>
</evidence>
<dbReference type="AlphaFoldDB" id="A0A943EEX1"/>
<accession>A0A943EEX1</accession>
<dbReference type="SMART" id="SM00935">
    <property type="entry name" value="OmpH"/>
    <property type="match status" value="1"/>
</dbReference>